<keyword evidence="3" id="KW-0804">Transcription</keyword>
<organism evidence="5 6">
    <name type="scientific">Falsiruegeria litorea R37</name>
    <dbReference type="NCBI Taxonomy" id="1200284"/>
    <lineage>
        <taxon>Bacteria</taxon>
        <taxon>Pseudomonadati</taxon>
        <taxon>Pseudomonadota</taxon>
        <taxon>Alphaproteobacteria</taxon>
        <taxon>Rhodobacterales</taxon>
        <taxon>Roseobacteraceae</taxon>
        <taxon>Falsiruegeria</taxon>
    </lineage>
</organism>
<proteinExistence type="predicted"/>
<dbReference type="InterPro" id="IPR009057">
    <property type="entry name" value="Homeodomain-like_sf"/>
</dbReference>
<evidence type="ECO:0000256" key="1">
    <source>
        <dbReference type="ARBA" id="ARBA00023015"/>
    </source>
</evidence>
<protein>
    <submittedName>
        <fullName evidence="5">HTH-type transcriptional regulator CdhR</fullName>
    </submittedName>
</protein>
<gene>
    <name evidence="5" type="primary">cdhR_9</name>
    <name evidence="5" type="ORF">TRL7639_03897</name>
</gene>
<evidence type="ECO:0000259" key="4">
    <source>
        <dbReference type="PROSITE" id="PS01124"/>
    </source>
</evidence>
<dbReference type="PANTHER" id="PTHR46796">
    <property type="entry name" value="HTH-TYPE TRANSCRIPTIONAL ACTIVATOR RHAS-RELATED"/>
    <property type="match status" value="1"/>
</dbReference>
<dbReference type="AlphaFoldDB" id="A0A1Y5TN67"/>
<evidence type="ECO:0000256" key="3">
    <source>
        <dbReference type="ARBA" id="ARBA00023163"/>
    </source>
</evidence>
<dbReference type="GO" id="GO:0003700">
    <property type="term" value="F:DNA-binding transcription factor activity"/>
    <property type="evidence" value="ECO:0007669"/>
    <property type="project" value="InterPro"/>
</dbReference>
<dbReference type="SUPFAM" id="SSF52317">
    <property type="entry name" value="Class I glutamine amidotransferase-like"/>
    <property type="match status" value="1"/>
</dbReference>
<dbReference type="InterPro" id="IPR029062">
    <property type="entry name" value="Class_I_gatase-like"/>
</dbReference>
<reference evidence="5 6" key="1">
    <citation type="submission" date="2017-03" db="EMBL/GenBank/DDBJ databases">
        <authorList>
            <person name="Afonso C.L."/>
            <person name="Miller P.J."/>
            <person name="Scott M.A."/>
            <person name="Spackman E."/>
            <person name="Goraichik I."/>
            <person name="Dimitrov K.M."/>
            <person name="Suarez D.L."/>
            <person name="Swayne D.E."/>
        </authorList>
    </citation>
    <scope>NUCLEOTIDE SEQUENCE [LARGE SCALE GENOMIC DNA]</scope>
    <source>
        <strain evidence="5 6">CECT 7639</strain>
    </source>
</reference>
<dbReference type="SUPFAM" id="SSF46689">
    <property type="entry name" value="Homeodomain-like"/>
    <property type="match status" value="2"/>
</dbReference>
<dbReference type="SMART" id="SM00342">
    <property type="entry name" value="HTH_ARAC"/>
    <property type="match status" value="1"/>
</dbReference>
<evidence type="ECO:0000313" key="5">
    <source>
        <dbReference type="EMBL" id="SLN67587.1"/>
    </source>
</evidence>
<dbReference type="InterPro" id="IPR018060">
    <property type="entry name" value="HTH_AraC"/>
</dbReference>
<dbReference type="RefSeq" id="WP_235820461.1">
    <property type="nucleotide sequence ID" value="NZ_FWFO01000004.1"/>
</dbReference>
<dbReference type="Pfam" id="PF12833">
    <property type="entry name" value="HTH_18"/>
    <property type="match status" value="1"/>
</dbReference>
<evidence type="ECO:0000256" key="2">
    <source>
        <dbReference type="ARBA" id="ARBA00023125"/>
    </source>
</evidence>
<keyword evidence="1" id="KW-0805">Transcription regulation</keyword>
<keyword evidence="6" id="KW-1185">Reference proteome</keyword>
<dbReference type="GO" id="GO:0043565">
    <property type="term" value="F:sequence-specific DNA binding"/>
    <property type="evidence" value="ECO:0007669"/>
    <property type="project" value="InterPro"/>
</dbReference>
<evidence type="ECO:0000313" key="6">
    <source>
        <dbReference type="Proteomes" id="UP000193077"/>
    </source>
</evidence>
<sequence length="332" mass="37086">MTFFNPVSDTAQCTLAPTGTAPVHDIDILLPECAPLAGTQMIEDMFLSANELLTDGGYRLSVRHLSEPHHQDPRRWSRRTVVFLGDLHTRWQVSADDRHKVQRIIRLAPRTVLVGGAVFLLGETGLRDNHQIAVHPNFMAAAEEEQLTPAQGGRHTASSNTLHSATSPFAALNLFIDLIRDDHGQFIAGALAEYLGLSNPSERTRSKVALRLKQRAEGDALIARILDLMQDHIEEPKRVRDLARQVGVSTRKLERRFQEKTDTTPLVAYRNLRIERAHQLMVHSSLSLPEIVIATGFSSLTNLSYWCRKELGSSPRTLRRQAFANTAEARSA</sequence>
<feature type="domain" description="HTH araC/xylS-type" evidence="4">
    <location>
        <begin position="223"/>
        <end position="321"/>
    </location>
</feature>
<accession>A0A1Y5TN67</accession>
<dbReference type="EMBL" id="FWFO01000004">
    <property type="protein sequence ID" value="SLN67587.1"/>
    <property type="molecule type" value="Genomic_DNA"/>
</dbReference>
<name>A0A1Y5TN67_9RHOB</name>
<keyword evidence="2" id="KW-0238">DNA-binding</keyword>
<dbReference type="Proteomes" id="UP000193077">
    <property type="component" value="Unassembled WGS sequence"/>
</dbReference>
<dbReference type="Gene3D" id="1.10.10.60">
    <property type="entry name" value="Homeodomain-like"/>
    <property type="match status" value="1"/>
</dbReference>
<dbReference type="Gene3D" id="3.40.50.880">
    <property type="match status" value="1"/>
</dbReference>
<dbReference type="InterPro" id="IPR050204">
    <property type="entry name" value="AraC_XylS_family_regulators"/>
</dbReference>
<dbReference type="PROSITE" id="PS01124">
    <property type="entry name" value="HTH_ARAC_FAMILY_2"/>
    <property type="match status" value="1"/>
</dbReference>